<dbReference type="EMBL" id="JACHHD010000015">
    <property type="protein sequence ID" value="MBB5185418.1"/>
    <property type="molecule type" value="Genomic_DNA"/>
</dbReference>
<protein>
    <recommendedName>
        <fullName evidence="3">DUF3196 domain-containing protein</fullName>
    </recommendedName>
</protein>
<sequence>MMNSYYQSFFEEIKKRIERNQYQEAYDMIHQEIALPYVPKDCLELLETYREMCLDHLCSSTSSMNTEKIVNWIHGSLSQQENAIPYLRSLNLRQYLDEVQDLLNSKISQQRKGELIEYLMEQKIDVAFTMEKDGLLIQFVPSVILSQDEDLVIQEVMQYFETWFANEDPSFQAFCFSLMEQEVILRRPFDFTEEEPLPLAKAIVRLVAQAMMRMDEYQCFVQAHQLDKVPDLVLCIEEKENSNGNEMDIE</sequence>
<dbReference type="RefSeq" id="WP_183376355.1">
    <property type="nucleotide sequence ID" value="NZ_JACHHD010000015.1"/>
</dbReference>
<organism evidence="1 2">
    <name type="scientific">Faecalicoccus acidiformans</name>
    <dbReference type="NCBI Taxonomy" id="915173"/>
    <lineage>
        <taxon>Bacteria</taxon>
        <taxon>Bacillati</taxon>
        <taxon>Bacillota</taxon>
        <taxon>Erysipelotrichia</taxon>
        <taxon>Erysipelotrichales</taxon>
        <taxon>Erysipelotrichaceae</taxon>
        <taxon>Faecalicoccus</taxon>
    </lineage>
</organism>
<comment type="caution">
    <text evidence="1">The sequence shown here is derived from an EMBL/GenBank/DDBJ whole genome shotgun (WGS) entry which is preliminary data.</text>
</comment>
<evidence type="ECO:0000313" key="2">
    <source>
        <dbReference type="Proteomes" id="UP000521313"/>
    </source>
</evidence>
<evidence type="ECO:0008006" key="3">
    <source>
        <dbReference type="Google" id="ProtNLM"/>
    </source>
</evidence>
<proteinExistence type="predicted"/>
<evidence type="ECO:0000313" key="1">
    <source>
        <dbReference type="EMBL" id="MBB5185418.1"/>
    </source>
</evidence>
<dbReference type="SUPFAM" id="SSF116965">
    <property type="entry name" value="Hypothetical protein MPN330"/>
    <property type="match status" value="1"/>
</dbReference>
<gene>
    <name evidence="1" type="ORF">HNQ43_001475</name>
</gene>
<dbReference type="Proteomes" id="UP000521313">
    <property type="component" value="Unassembled WGS sequence"/>
</dbReference>
<reference evidence="1 2" key="1">
    <citation type="submission" date="2020-08" db="EMBL/GenBank/DDBJ databases">
        <title>Genomic Encyclopedia of Type Strains, Phase IV (KMG-IV): sequencing the most valuable type-strain genomes for metagenomic binning, comparative biology and taxonomic classification.</title>
        <authorList>
            <person name="Goeker M."/>
        </authorList>
    </citation>
    <scope>NUCLEOTIDE SEQUENCE [LARGE SCALE GENOMIC DNA]</scope>
    <source>
        <strain evidence="1 2">DSM 26963</strain>
    </source>
</reference>
<dbReference type="Pfam" id="PF11428">
    <property type="entry name" value="DUF3196"/>
    <property type="match status" value="1"/>
</dbReference>
<name>A0A7W8D3T2_9FIRM</name>
<accession>A0A7W8D3T2</accession>
<dbReference type="AlphaFoldDB" id="A0A7W8D3T2"/>
<dbReference type="InterPro" id="IPR024503">
    <property type="entry name" value="DUF3196"/>
</dbReference>